<dbReference type="RefSeq" id="WP_109876439.1">
    <property type="nucleotide sequence ID" value="NZ_AP026695.1"/>
</dbReference>
<feature type="transmembrane region" description="Helical" evidence="1">
    <location>
        <begin position="7"/>
        <end position="29"/>
    </location>
</feature>
<keyword evidence="3" id="KW-1185">Reference proteome</keyword>
<keyword evidence="1" id="KW-1133">Transmembrane helix</keyword>
<evidence type="ECO:0000313" key="3">
    <source>
        <dbReference type="Proteomes" id="UP000245829"/>
    </source>
</evidence>
<dbReference type="EMBL" id="BGKI01000002">
    <property type="protein sequence ID" value="GBH33796.1"/>
    <property type="molecule type" value="Genomic_DNA"/>
</dbReference>
<evidence type="ECO:0000313" key="2">
    <source>
        <dbReference type="EMBL" id="GBH33796.1"/>
    </source>
</evidence>
<evidence type="ECO:0000256" key="1">
    <source>
        <dbReference type="SAM" id="Phobius"/>
    </source>
</evidence>
<dbReference type="AlphaFoldDB" id="A0A2S2KQ47"/>
<organism evidence="2 3">
    <name type="scientific">Nitrosopumilus zosterae</name>
    <dbReference type="NCBI Taxonomy" id="718286"/>
    <lineage>
        <taxon>Archaea</taxon>
        <taxon>Nitrososphaerota</taxon>
        <taxon>Nitrososphaeria</taxon>
        <taxon>Nitrosopumilales</taxon>
        <taxon>Nitrosopumilaceae</taxon>
        <taxon>Nitrosopumilus</taxon>
    </lineage>
</organism>
<reference evidence="2 3" key="1">
    <citation type="submission" date="2018-05" db="EMBL/GenBank/DDBJ databases">
        <title>genome sequencing of Nitrosopumilus sp. NM25.</title>
        <authorList>
            <person name="Mori K."/>
            <person name="Nakagawa T."/>
        </authorList>
    </citation>
    <scope>NUCLEOTIDE SEQUENCE [LARGE SCALE GENOMIC DNA]</scope>
    <source>
        <strain evidence="2 3">NM25</strain>
    </source>
</reference>
<keyword evidence="1" id="KW-0472">Membrane</keyword>
<protein>
    <submittedName>
        <fullName evidence="2">Uncharacterized protein</fullName>
    </submittedName>
</protein>
<feature type="transmembrane region" description="Helical" evidence="1">
    <location>
        <begin position="136"/>
        <end position="158"/>
    </location>
</feature>
<dbReference type="Proteomes" id="UP000245829">
    <property type="component" value="Unassembled WGS sequence"/>
</dbReference>
<proteinExistence type="predicted"/>
<dbReference type="GeneID" id="76209939"/>
<comment type="caution">
    <text evidence="2">The sequence shown here is derived from an EMBL/GenBank/DDBJ whole genome shotgun (WGS) entry which is preliminary data.</text>
</comment>
<dbReference type="OrthoDB" id="11432at2157"/>
<gene>
    <name evidence="2" type="ORF">NZNM25_05870</name>
</gene>
<name>A0A2S2KQ47_9ARCH</name>
<sequence>MRRSGILIVGSGILIIAGLFTLVLGNQAILEGIVQDNGMVSSKQTLTISTDFDSQITSIGIFAVQIMEFEENTFYVKILNPFDIEIISQEINEETVEEEFDVIDSGTYKLIIQSNNNEETQVFGAIGPTPDSGKKALGFIPVYVIVVGMIGLAVVGIIEIKNRKRLI</sequence>
<accession>A0A2S2KQ47</accession>
<keyword evidence="1" id="KW-0812">Transmembrane</keyword>